<dbReference type="Proteomes" id="UP001165082">
    <property type="component" value="Unassembled WGS sequence"/>
</dbReference>
<dbReference type="EMBL" id="BRXZ01002163">
    <property type="protein sequence ID" value="GMH55919.1"/>
    <property type="molecule type" value="Genomic_DNA"/>
</dbReference>
<keyword evidence="1" id="KW-0472">Membrane</keyword>
<name>A0A9W6ZJW8_9STRA</name>
<dbReference type="AlphaFoldDB" id="A0A9W6ZJW8"/>
<organism evidence="2 3">
    <name type="scientific">Triparma retinervis</name>
    <dbReference type="NCBI Taxonomy" id="2557542"/>
    <lineage>
        <taxon>Eukaryota</taxon>
        <taxon>Sar</taxon>
        <taxon>Stramenopiles</taxon>
        <taxon>Ochrophyta</taxon>
        <taxon>Bolidophyceae</taxon>
        <taxon>Parmales</taxon>
        <taxon>Triparmaceae</taxon>
        <taxon>Triparma</taxon>
    </lineage>
</organism>
<comment type="caution">
    <text evidence="2">The sequence shown here is derived from an EMBL/GenBank/DDBJ whole genome shotgun (WGS) entry which is preliminary data.</text>
</comment>
<gene>
    <name evidence="2" type="ORF">TrRE_jg3535</name>
</gene>
<keyword evidence="1" id="KW-0812">Transmembrane</keyword>
<feature type="non-terminal residue" evidence="2">
    <location>
        <position position="1"/>
    </location>
</feature>
<evidence type="ECO:0000256" key="1">
    <source>
        <dbReference type="SAM" id="Phobius"/>
    </source>
</evidence>
<protein>
    <submittedName>
        <fullName evidence="2">Uncharacterized protein</fullName>
    </submittedName>
</protein>
<evidence type="ECO:0000313" key="3">
    <source>
        <dbReference type="Proteomes" id="UP001165082"/>
    </source>
</evidence>
<keyword evidence="3" id="KW-1185">Reference proteome</keyword>
<proteinExistence type="predicted"/>
<dbReference type="OrthoDB" id="10486918at2759"/>
<sequence length="75" mass="8516">ITVFAFAICVNILWGRPSVKMFSATFTLFPFLIYKHTTIDLAGPPAAVGYLWTALAFWLIKDSIAEKSEVEYKRE</sequence>
<keyword evidence="1" id="KW-1133">Transmembrane helix</keyword>
<reference evidence="2" key="1">
    <citation type="submission" date="2022-07" db="EMBL/GenBank/DDBJ databases">
        <title>Genome analysis of Parmales, a sister group of diatoms, reveals the evolutionary specialization of diatoms from phago-mixotrophs to photoautotrophs.</title>
        <authorList>
            <person name="Ban H."/>
            <person name="Sato S."/>
            <person name="Yoshikawa S."/>
            <person name="Kazumasa Y."/>
            <person name="Nakamura Y."/>
            <person name="Ichinomiya M."/>
            <person name="Saitoh K."/>
            <person name="Sato N."/>
            <person name="Blanc-Mathieu R."/>
            <person name="Endo H."/>
            <person name="Kuwata A."/>
            <person name="Ogata H."/>
        </authorList>
    </citation>
    <scope>NUCLEOTIDE SEQUENCE</scope>
</reference>
<accession>A0A9W6ZJW8</accession>
<feature type="transmembrane region" description="Helical" evidence="1">
    <location>
        <begin position="39"/>
        <end position="60"/>
    </location>
</feature>
<evidence type="ECO:0000313" key="2">
    <source>
        <dbReference type="EMBL" id="GMH55919.1"/>
    </source>
</evidence>